<evidence type="ECO:0000313" key="2">
    <source>
        <dbReference type="EMBL" id="GAA4833991.1"/>
    </source>
</evidence>
<evidence type="ECO:0000256" key="1">
    <source>
        <dbReference type="SAM" id="MobiDB-lite"/>
    </source>
</evidence>
<accession>A0ABP9D9D4</accession>
<dbReference type="EMBL" id="BAABIS010000001">
    <property type="protein sequence ID" value="GAA4833991.1"/>
    <property type="molecule type" value="Genomic_DNA"/>
</dbReference>
<proteinExistence type="predicted"/>
<dbReference type="Proteomes" id="UP001501752">
    <property type="component" value="Unassembled WGS sequence"/>
</dbReference>
<protein>
    <submittedName>
        <fullName evidence="2">Uncharacterized protein</fullName>
    </submittedName>
</protein>
<feature type="region of interest" description="Disordered" evidence="1">
    <location>
        <begin position="1"/>
        <end position="26"/>
    </location>
</feature>
<keyword evidence="3" id="KW-1185">Reference proteome</keyword>
<sequence>MGNLPSNSQQDLPDSPPGWSPGLPGPFATVIGNEFGGRSGVACGDLRLPEWGWCDGLVPRFQTGFREPVLLLVAVGYGRMRACRTAPGE</sequence>
<feature type="compositionally biased region" description="Polar residues" evidence="1">
    <location>
        <begin position="1"/>
        <end position="10"/>
    </location>
</feature>
<comment type="caution">
    <text evidence="2">The sequence shown here is derived from an EMBL/GenBank/DDBJ whole genome shotgun (WGS) entry which is preliminary data.</text>
</comment>
<name>A0ABP9D9D4_9ACTN</name>
<reference evidence="3" key="1">
    <citation type="journal article" date="2019" name="Int. J. Syst. Evol. Microbiol.">
        <title>The Global Catalogue of Microorganisms (GCM) 10K type strain sequencing project: providing services to taxonomists for standard genome sequencing and annotation.</title>
        <authorList>
            <consortium name="The Broad Institute Genomics Platform"/>
            <consortium name="The Broad Institute Genome Sequencing Center for Infectious Disease"/>
            <person name="Wu L."/>
            <person name="Ma J."/>
        </authorList>
    </citation>
    <scope>NUCLEOTIDE SEQUENCE [LARGE SCALE GENOMIC DNA]</scope>
    <source>
        <strain evidence="3">JCM 13006</strain>
    </source>
</reference>
<organism evidence="2 3">
    <name type="scientific">Kitasatospora terrestris</name>
    <dbReference type="NCBI Taxonomy" id="258051"/>
    <lineage>
        <taxon>Bacteria</taxon>
        <taxon>Bacillati</taxon>
        <taxon>Actinomycetota</taxon>
        <taxon>Actinomycetes</taxon>
        <taxon>Kitasatosporales</taxon>
        <taxon>Streptomycetaceae</taxon>
        <taxon>Kitasatospora</taxon>
    </lineage>
</organism>
<evidence type="ECO:0000313" key="3">
    <source>
        <dbReference type="Proteomes" id="UP001501752"/>
    </source>
</evidence>
<gene>
    <name evidence="2" type="ORF">GCM10023235_05640</name>
</gene>